<dbReference type="InterPro" id="IPR029066">
    <property type="entry name" value="PLP-binding_barrel"/>
</dbReference>
<feature type="binding site" evidence="5">
    <location>
        <position position="313"/>
    </location>
    <ligand>
        <name>substrate</name>
    </ligand>
</feature>
<evidence type="ECO:0000256" key="1">
    <source>
        <dbReference type="ARBA" id="ARBA00001933"/>
    </source>
</evidence>
<dbReference type="EMBL" id="LSLI01000004">
    <property type="protein sequence ID" value="KXS33546.1"/>
    <property type="molecule type" value="Genomic_DNA"/>
</dbReference>
<comment type="pathway">
    <text evidence="5 8">Amino-acid biosynthesis; L-lysine biosynthesis via DAP pathway; L-lysine from DL-2,6-diaminopimelate: step 1/1.</text>
</comment>
<proteinExistence type="inferred from homology"/>
<evidence type="ECO:0000256" key="7">
    <source>
        <dbReference type="PIRSR" id="PIRSR600183-50"/>
    </source>
</evidence>
<sequence>MSDYFHYQNGELYAEQVPLEDIAARFGTPCYVYSRAALTDSFLQFANALQGRDHLICYAVKANSSLAILNVFARLGAGFDIVSGGELKRVLAAGGDARKVVFSGVGKTVAEIRLALEADILCFNVESAAELERLNQVAAGMGKVAPVSLRVNPDVDAKTHPYISTGLKQNKFGVAYTEAVGLYRKAAKLPHLRITGMDCHIGSQLTETSPFIAAAKKILALVDVLAAEGIHLEHLDLGGGLGICYDDETPPAIGDYVAELLAALRGRGEKLILEPGRILVGNAGVLLTRVEYLKHGEEKNFAIVDAAMNDLMRPALYDAFHNIVPVRLENHAAPLPNPPPHAGEGAIEKSTSSIYEVVGPICETGDFIGHARSLSIAPQSLLAVLSAGAYGMSMSSNYNTRPRAAEVMVEGKVMHLVRKREEVEQLYSGESVVV</sequence>
<comment type="catalytic activity">
    <reaction evidence="5 8">
        <text>meso-2,6-diaminopimelate + H(+) = L-lysine + CO2</text>
        <dbReference type="Rhea" id="RHEA:15101"/>
        <dbReference type="ChEBI" id="CHEBI:15378"/>
        <dbReference type="ChEBI" id="CHEBI:16526"/>
        <dbReference type="ChEBI" id="CHEBI:32551"/>
        <dbReference type="ChEBI" id="CHEBI:57791"/>
        <dbReference type="EC" id="4.1.1.20"/>
    </reaction>
</comment>
<evidence type="ECO:0000256" key="6">
    <source>
        <dbReference type="NCBIfam" id="TIGR01048"/>
    </source>
</evidence>
<comment type="function">
    <text evidence="5">Specifically catalyzes the decarboxylation of meso-diaminopimelate (meso-DAP) to L-lysine.</text>
</comment>
<evidence type="ECO:0000259" key="10">
    <source>
        <dbReference type="Pfam" id="PF02784"/>
    </source>
</evidence>
<dbReference type="PRINTS" id="PR01181">
    <property type="entry name" value="DAPDCRBXLASE"/>
</dbReference>
<dbReference type="PANTHER" id="PTHR43727:SF2">
    <property type="entry name" value="GROUP IV DECARBOXYLASE"/>
    <property type="match status" value="1"/>
</dbReference>
<dbReference type="FunFam" id="3.20.20.10:FF:000003">
    <property type="entry name" value="Diaminopimelate decarboxylase"/>
    <property type="match status" value="1"/>
</dbReference>
<name>A0A139BX17_9PROT</name>
<evidence type="ECO:0000259" key="9">
    <source>
        <dbReference type="Pfam" id="PF00278"/>
    </source>
</evidence>
<dbReference type="InterPro" id="IPR000183">
    <property type="entry name" value="Orn/DAP/Arg_de-COase"/>
</dbReference>
<dbReference type="InterPro" id="IPR022657">
    <property type="entry name" value="De-COase2_CS"/>
</dbReference>
<keyword evidence="5 8" id="KW-0457">Lysine biosynthesis</keyword>
<evidence type="ECO:0000313" key="12">
    <source>
        <dbReference type="Proteomes" id="UP000070578"/>
    </source>
</evidence>
<feature type="modified residue" description="N6-(pyridoxal phosphate)lysine" evidence="5 7">
    <location>
        <position position="61"/>
    </location>
</feature>
<feature type="binding site" evidence="5">
    <location>
        <position position="363"/>
    </location>
    <ligand>
        <name>substrate</name>
    </ligand>
</feature>
<dbReference type="GO" id="GO:0009089">
    <property type="term" value="P:lysine biosynthetic process via diaminopimelate"/>
    <property type="evidence" value="ECO:0007669"/>
    <property type="project" value="UniProtKB-UniRule"/>
</dbReference>
<feature type="binding site" evidence="5">
    <location>
        <position position="390"/>
    </location>
    <ligand>
        <name>pyridoxal 5'-phosphate</name>
        <dbReference type="ChEBI" id="CHEBI:597326"/>
    </ligand>
</feature>
<keyword evidence="5" id="KW-0028">Amino-acid biosynthesis</keyword>
<dbReference type="InterPro" id="IPR002986">
    <property type="entry name" value="DAP_deCOOHase_LysA"/>
</dbReference>
<dbReference type="HAMAP" id="MF_02120">
    <property type="entry name" value="LysA"/>
    <property type="match status" value="1"/>
</dbReference>
<comment type="subunit">
    <text evidence="5">Homodimer.</text>
</comment>
<reference evidence="11 12" key="1">
    <citation type="submission" date="2016-02" db="EMBL/GenBank/DDBJ databases">
        <authorList>
            <person name="Wen L."/>
            <person name="He K."/>
            <person name="Yang H."/>
        </authorList>
    </citation>
    <scope>NUCLEOTIDE SEQUENCE [LARGE SCALE GENOMIC DNA]</scope>
    <source>
        <strain evidence="11">ShG14-8</strain>
    </source>
</reference>
<evidence type="ECO:0000256" key="8">
    <source>
        <dbReference type="RuleBase" id="RU003738"/>
    </source>
</evidence>
<feature type="binding site" evidence="5">
    <location>
        <position position="390"/>
    </location>
    <ligand>
        <name>substrate</name>
    </ligand>
</feature>
<feature type="binding site" evidence="5">
    <location>
        <position position="240"/>
    </location>
    <ligand>
        <name>pyridoxal 5'-phosphate</name>
        <dbReference type="ChEBI" id="CHEBI:597326"/>
    </ligand>
</feature>
<dbReference type="PANTHER" id="PTHR43727">
    <property type="entry name" value="DIAMINOPIMELATE DECARBOXYLASE"/>
    <property type="match status" value="1"/>
</dbReference>
<comment type="similarity">
    <text evidence="5">Belongs to the Orn/Lys/Arg decarboxylase class-II family. LysA subfamily.</text>
</comment>
<organism evidence="11 12">
    <name type="scientific">Candidatus Gallionella acididurans</name>
    <dbReference type="NCBI Taxonomy" id="1796491"/>
    <lineage>
        <taxon>Bacteria</taxon>
        <taxon>Pseudomonadati</taxon>
        <taxon>Pseudomonadota</taxon>
        <taxon>Betaproteobacteria</taxon>
        <taxon>Nitrosomonadales</taxon>
        <taxon>Gallionellaceae</taxon>
        <taxon>Gallionella</taxon>
    </lineage>
</organism>
<dbReference type="Proteomes" id="UP000070578">
    <property type="component" value="Unassembled WGS sequence"/>
</dbReference>
<dbReference type="SUPFAM" id="SSF51419">
    <property type="entry name" value="PLP-binding barrel"/>
    <property type="match status" value="1"/>
</dbReference>
<protein>
    <recommendedName>
        <fullName evidence="5 6">Diaminopimelate decarboxylase</fullName>
        <shortName evidence="5">DAP decarboxylase</shortName>
        <shortName evidence="5">DAPDC</shortName>
        <ecNumber evidence="5 6">4.1.1.20</ecNumber>
    </recommendedName>
</protein>
<accession>A0A139BX17</accession>
<dbReference type="Pfam" id="PF00278">
    <property type="entry name" value="Orn_DAP_Arg_deC"/>
    <property type="match status" value="1"/>
</dbReference>
<evidence type="ECO:0000313" key="11">
    <source>
        <dbReference type="EMBL" id="KXS33546.1"/>
    </source>
</evidence>
<dbReference type="InterPro" id="IPR022644">
    <property type="entry name" value="De-COase2_N"/>
</dbReference>
<keyword evidence="2 5" id="KW-0210">Decarboxylase</keyword>
<dbReference type="Pfam" id="PF02784">
    <property type="entry name" value="Orn_Arg_deC_N"/>
    <property type="match status" value="1"/>
</dbReference>
<dbReference type="NCBIfam" id="TIGR01048">
    <property type="entry name" value="lysA"/>
    <property type="match status" value="1"/>
</dbReference>
<dbReference type="EC" id="4.1.1.20" evidence="5 6"/>
<evidence type="ECO:0000256" key="3">
    <source>
        <dbReference type="ARBA" id="ARBA00022898"/>
    </source>
</evidence>
<dbReference type="Gene3D" id="2.40.37.10">
    <property type="entry name" value="Lyase, Ornithine Decarboxylase, Chain A, domain 1"/>
    <property type="match status" value="1"/>
</dbReference>
<dbReference type="GO" id="GO:0030170">
    <property type="term" value="F:pyridoxal phosphate binding"/>
    <property type="evidence" value="ECO:0007669"/>
    <property type="project" value="UniProtKB-UniRule"/>
</dbReference>
<gene>
    <name evidence="5" type="primary">lysA</name>
    <name evidence="11" type="ORF">AWT59_0266</name>
</gene>
<dbReference type="AlphaFoldDB" id="A0A139BX17"/>
<keyword evidence="4 5" id="KW-0456">Lyase</keyword>
<feature type="domain" description="Orn/DAP/Arg decarboxylase 2 C-terminal" evidence="9">
    <location>
        <begin position="30"/>
        <end position="388"/>
    </location>
</feature>
<evidence type="ECO:0000256" key="4">
    <source>
        <dbReference type="ARBA" id="ARBA00023239"/>
    </source>
</evidence>
<dbReference type="PROSITE" id="PS00879">
    <property type="entry name" value="ODR_DC_2_2"/>
    <property type="match status" value="1"/>
</dbReference>
<dbReference type="PRINTS" id="PR01179">
    <property type="entry name" value="ODADCRBXLASE"/>
</dbReference>
<feature type="domain" description="Orn/DAP/Arg decarboxylase 2 N-terminal" evidence="10">
    <location>
        <begin position="38"/>
        <end position="280"/>
    </location>
</feature>
<reference evidence="11 12" key="2">
    <citation type="submission" date="2016-03" db="EMBL/GenBank/DDBJ databases">
        <title>New uncultured bacterium of the family Gallionellaceae from acid mine drainage: description and reconstruction of genome based on metagenomic analysis of microbial community.</title>
        <authorList>
            <person name="Kadnikov V."/>
            <person name="Ivasenko D."/>
            <person name="Beletsky A."/>
            <person name="Mardanov A."/>
            <person name="Danilova E."/>
            <person name="Pimenov N."/>
            <person name="Karnachuk O."/>
            <person name="Ravin N."/>
        </authorList>
    </citation>
    <scope>NUCLEOTIDE SEQUENCE [LARGE SCALE GENOMIC DNA]</scope>
    <source>
        <strain evidence="11">ShG14-8</strain>
    </source>
</reference>
<comment type="caution">
    <text evidence="11">The sequence shown here is derived from an EMBL/GenBank/DDBJ whole genome shotgun (WGS) entry which is preliminary data.</text>
</comment>
<dbReference type="InterPro" id="IPR022643">
    <property type="entry name" value="De-COase2_C"/>
</dbReference>
<feature type="active site" description="Proton donor" evidence="7">
    <location>
        <position position="362"/>
    </location>
</feature>
<keyword evidence="3 5" id="KW-0663">Pyridoxal phosphate</keyword>
<dbReference type="CDD" id="cd06828">
    <property type="entry name" value="PLPDE_III_DapDC"/>
    <property type="match status" value="1"/>
</dbReference>
<dbReference type="SUPFAM" id="SSF50621">
    <property type="entry name" value="Alanine racemase C-terminal domain-like"/>
    <property type="match status" value="1"/>
</dbReference>
<comment type="cofactor">
    <cofactor evidence="1 5 7 8">
        <name>pyridoxal 5'-phosphate</name>
        <dbReference type="ChEBI" id="CHEBI:597326"/>
    </cofactor>
</comment>
<dbReference type="UniPathway" id="UPA00034">
    <property type="reaction ID" value="UER00027"/>
</dbReference>
<feature type="binding site" evidence="5">
    <location>
        <position position="317"/>
    </location>
    <ligand>
        <name>substrate</name>
    </ligand>
</feature>
<dbReference type="Gene3D" id="3.20.20.10">
    <property type="entry name" value="Alanine racemase"/>
    <property type="match status" value="1"/>
</dbReference>
<dbReference type="PATRIC" id="fig|1796491.3.peg.289"/>
<dbReference type="GO" id="GO:0008836">
    <property type="term" value="F:diaminopimelate decarboxylase activity"/>
    <property type="evidence" value="ECO:0007669"/>
    <property type="project" value="UniProtKB-UniRule"/>
</dbReference>
<evidence type="ECO:0000256" key="5">
    <source>
        <dbReference type="HAMAP-Rule" id="MF_02120"/>
    </source>
</evidence>
<dbReference type="InterPro" id="IPR009006">
    <property type="entry name" value="Ala_racemase/Decarboxylase_C"/>
</dbReference>
<evidence type="ECO:0000256" key="2">
    <source>
        <dbReference type="ARBA" id="ARBA00022793"/>
    </source>
</evidence>
<feature type="binding site" evidence="5">
    <location>
        <position position="277"/>
    </location>
    <ligand>
        <name>substrate</name>
    </ligand>
</feature>
<feature type="binding site" evidence="5">
    <location>
        <begin position="274"/>
        <end position="277"/>
    </location>
    <ligand>
        <name>pyridoxal 5'-phosphate</name>
        <dbReference type="ChEBI" id="CHEBI:597326"/>
    </ligand>
</feature>